<evidence type="ECO:0008006" key="4">
    <source>
        <dbReference type="Google" id="ProtNLM"/>
    </source>
</evidence>
<evidence type="ECO:0000313" key="2">
    <source>
        <dbReference type="EMBL" id="CAK0841064.1"/>
    </source>
</evidence>
<feature type="compositionally biased region" description="Polar residues" evidence="1">
    <location>
        <begin position="1"/>
        <end position="14"/>
    </location>
</feature>
<evidence type="ECO:0000256" key="1">
    <source>
        <dbReference type="SAM" id="MobiDB-lite"/>
    </source>
</evidence>
<keyword evidence="3" id="KW-1185">Reference proteome</keyword>
<comment type="caution">
    <text evidence="2">The sequence shown here is derived from an EMBL/GenBank/DDBJ whole genome shotgun (WGS) entry which is preliminary data.</text>
</comment>
<dbReference type="Proteomes" id="UP001189429">
    <property type="component" value="Unassembled WGS sequence"/>
</dbReference>
<name>A0ABN9T7J0_9DINO</name>
<accession>A0ABN9T7J0</accession>
<protein>
    <recommendedName>
        <fullName evidence="4">RRM domain-containing protein</fullName>
    </recommendedName>
</protein>
<reference evidence="2" key="1">
    <citation type="submission" date="2023-10" db="EMBL/GenBank/DDBJ databases">
        <authorList>
            <person name="Chen Y."/>
            <person name="Shah S."/>
            <person name="Dougan E. K."/>
            <person name="Thang M."/>
            <person name="Chan C."/>
        </authorList>
    </citation>
    <scope>NUCLEOTIDE SEQUENCE [LARGE SCALE GENOMIC DNA]</scope>
</reference>
<gene>
    <name evidence="2" type="ORF">PCOR1329_LOCUS36359</name>
</gene>
<dbReference type="Gene3D" id="3.30.70.330">
    <property type="match status" value="1"/>
</dbReference>
<proteinExistence type="predicted"/>
<dbReference type="InterPro" id="IPR035979">
    <property type="entry name" value="RBD_domain_sf"/>
</dbReference>
<sequence>VGHNFENPQKTLSVSPKKGEESFLTAFPDCYPPAGTYGIEPPNTRAPPGGNLYVYNIPLDWKDINLYRHFIHYGELTSVKVMMKEGNE</sequence>
<dbReference type="InterPro" id="IPR012677">
    <property type="entry name" value="Nucleotide-bd_a/b_plait_sf"/>
</dbReference>
<feature type="non-terminal residue" evidence="2">
    <location>
        <position position="1"/>
    </location>
</feature>
<organism evidence="2 3">
    <name type="scientific">Prorocentrum cordatum</name>
    <dbReference type="NCBI Taxonomy" id="2364126"/>
    <lineage>
        <taxon>Eukaryota</taxon>
        <taxon>Sar</taxon>
        <taxon>Alveolata</taxon>
        <taxon>Dinophyceae</taxon>
        <taxon>Prorocentrales</taxon>
        <taxon>Prorocentraceae</taxon>
        <taxon>Prorocentrum</taxon>
    </lineage>
</organism>
<dbReference type="EMBL" id="CAUYUJ010014425">
    <property type="protein sequence ID" value="CAK0841064.1"/>
    <property type="molecule type" value="Genomic_DNA"/>
</dbReference>
<feature type="region of interest" description="Disordered" evidence="1">
    <location>
        <begin position="1"/>
        <end position="20"/>
    </location>
</feature>
<evidence type="ECO:0000313" key="3">
    <source>
        <dbReference type="Proteomes" id="UP001189429"/>
    </source>
</evidence>
<feature type="non-terminal residue" evidence="2">
    <location>
        <position position="88"/>
    </location>
</feature>
<dbReference type="SUPFAM" id="SSF54928">
    <property type="entry name" value="RNA-binding domain, RBD"/>
    <property type="match status" value="1"/>
</dbReference>